<organism evidence="3 4">
    <name type="scientific">Allobacillus salarius</name>
    <dbReference type="NCBI Taxonomy" id="1955272"/>
    <lineage>
        <taxon>Bacteria</taxon>
        <taxon>Bacillati</taxon>
        <taxon>Bacillota</taxon>
        <taxon>Bacilli</taxon>
        <taxon>Bacillales</taxon>
        <taxon>Bacillaceae</taxon>
        <taxon>Allobacillus</taxon>
    </lineage>
</organism>
<evidence type="ECO:0000313" key="4">
    <source>
        <dbReference type="Proteomes" id="UP000316425"/>
    </source>
</evidence>
<comment type="caution">
    <text evidence="3">The sequence shown here is derived from an EMBL/GenBank/DDBJ whole genome shotgun (WGS) entry which is preliminary data.</text>
</comment>
<dbReference type="EMBL" id="VMHE01000001">
    <property type="protein sequence ID" value="TSJ67746.1"/>
    <property type="molecule type" value="Genomic_DNA"/>
</dbReference>
<dbReference type="Proteomes" id="UP000316425">
    <property type="component" value="Unassembled WGS sequence"/>
</dbReference>
<sequence length="159" mass="18387">MEGILDAIFSNIFIIMALLAGVFGFFKNENEKEDRDERPTRGNPNSKQETTEKPTIRERFETFKQEVETTISDVQSDSSNEWYQALEDSQKRREESLEDTAERMVTSDKIKAGSIVPSDHRSTTRISVKENLNKKRLVESLIMSEVLDQPKSTRRKRQA</sequence>
<dbReference type="OrthoDB" id="2966195at2"/>
<evidence type="ECO:0000256" key="1">
    <source>
        <dbReference type="SAM" id="MobiDB-lite"/>
    </source>
</evidence>
<feature type="compositionally biased region" description="Basic and acidic residues" evidence="1">
    <location>
        <begin position="88"/>
        <end position="111"/>
    </location>
</feature>
<keyword evidence="4" id="KW-1185">Reference proteome</keyword>
<protein>
    <submittedName>
        <fullName evidence="3">Uncharacterized protein</fullName>
    </submittedName>
</protein>
<accession>A0A556PTM1</accession>
<dbReference type="RefSeq" id="WP_144087505.1">
    <property type="nucleotide sequence ID" value="NZ_VMHE01000001.1"/>
</dbReference>
<keyword evidence="2" id="KW-0812">Transmembrane</keyword>
<reference evidence="3 4" key="1">
    <citation type="submission" date="2019-07" db="EMBL/GenBank/DDBJ databases">
        <title>Allobacillus sp. nov. SKP isolated from shrimp paste of Euphausiacea.</title>
        <authorList>
            <person name="Kanchanasin P."/>
            <person name="Tanasupawat S."/>
            <person name="Shi W."/>
            <person name="Wu L."/>
            <person name="Ma J."/>
        </authorList>
    </citation>
    <scope>NUCLEOTIDE SEQUENCE [LARGE SCALE GENOMIC DNA]</scope>
    <source>
        <strain evidence="3 4">SKP4-8</strain>
    </source>
</reference>
<feature type="compositionally biased region" description="Basic and acidic residues" evidence="1">
    <location>
        <begin position="49"/>
        <end position="67"/>
    </location>
</feature>
<evidence type="ECO:0000313" key="3">
    <source>
        <dbReference type="EMBL" id="TSJ67746.1"/>
    </source>
</evidence>
<gene>
    <name evidence="3" type="ORF">FPQ13_01380</name>
</gene>
<feature type="region of interest" description="Disordered" evidence="1">
    <location>
        <begin position="30"/>
        <end position="122"/>
    </location>
</feature>
<evidence type="ECO:0000256" key="2">
    <source>
        <dbReference type="SAM" id="Phobius"/>
    </source>
</evidence>
<feature type="transmembrane region" description="Helical" evidence="2">
    <location>
        <begin position="6"/>
        <end position="26"/>
    </location>
</feature>
<name>A0A556PTM1_9BACI</name>
<keyword evidence="2" id="KW-0472">Membrane</keyword>
<keyword evidence="2" id="KW-1133">Transmembrane helix</keyword>
<dbReference type="AlphaFoldDB" id="A0A556PTM1"/>
<feature type="compositionally biased region" description="Polar residues" evidence="1">
    <location>
        <begin position="68"/>
        <end position="82"/>
    </location>
</feature>
<proteinExistence type="predicted"/>
<feature type="compositionally biased region" description="Basic and acidic residues" evidence="1">
    <location>
        <begin position="30"/>
        <end position="40"/>
    </location>
</feature>